<dbReference type="Proteomes" id="UP000241899">
    <property type="component" value="Unassembled WGS sequence"/>
</dbReference>
<accession>A0A2T4JN46</accession>
<dbReference type="InterPro" id="IPR035649">
    <property type="entry name" value="EFG_V"/>
</dbReference>
<dbReference type="InterPro" id="IPR041095">
    <property type="entry name" value="EFG_II"/>
</dbReference>
<dbReference type="SMART" id="SM00889">
    <property type="entry name" value="EFG_IV"/>
    <property type="match status" value="1"/>
</dbReference>
<dbReference type="Gene3D" id="2.40.30.10">
    <property type="entry name" value="Translation factors"/>
    <property type="match status" value="1"/>
</dbReference>
<comment type="caution">
    <text evidence="9">The sequence shown here is derived from an EMBL/GenBank/DDBJ whole genome shotgun (WGS) entry which is preliminary data.</text>
</comment>
<evidence type="ECO:0000313" key="10">
    <source>
        <dbReference type="Proteomes" id="UP000241899"/>
    </source>
</evidence>
<dbReference type="SUPFAM" id="SSF54980">
    <property type="entry name" value="EF-G C-terminal domain-like"/>
    <property type="match status" value="2"/>
</dbReference>
<evidence type="ECO:0000256" key="1">
    <source>
        <dbReference type="ARBA" id="ARBA00017872"/>
    </source>
</evidence>
<dbReference type="EMBL" id="PZKF01000001">
    <property type="protein sequence ID" value="PTE19330.1"/>
    <property type="molecule type" value="Genomic_DNA"/>
</dbReference>
<dbReference type="InterPro" id="IPR020568">
    <property type="entry name" value="Ribosomal_Su5_D2-typ_SF"/>
</dbReference>
<keyword evidence="10" id="KW-1185">Reference proteome</keyword>
<reference evidence="9 10" key="1">
    <citation type="submission" date="2018-03" db="EMBL/GenBank/DDBJ databases">
        <title>Rhodobacter veldkampii.</title>
        <authorList>
            <person name="Meyer T.E."/>
            <person name="Miller S."/>
            <person name="Lodha T."/>
            <person name="Gandham S."/>
            <person name="Chintalapati S."/>
            <person name="Chintalapati V.R."/>
        </authorList>
    </citation>
    <scope>NUCLEOTIDE SEQUENCE [LARGE SCALE GENOMIC DNA]</scope>
    <source>
        <strain evidence="9 10">DSM 11550</strain>
    </source>
</reference>
<evidence type="ECO:0000256" key="6">
    <source>
        <dbReference type="ARBA" id="ARBA00024731"/>
    </source>
</evidence>
<dbReference type="InterPro" id="IPR009000">
    <property type="entry name" value="Transl_B-barrel_sf"/>
</dbReference>
<dbReference type="SMART" id="SM00838">
    <property type="entry name" value="EFG_C"/>
    <property type="match status" value="1"/>
</dbReference>
<dbReference type="Pfam" id="PF00009">
    <property type="entry name" value="GTP_EFTU"/>
    <property type="match status" value="1"/>
</dbReference>
<dbReference type="InterPro" id="IPR000640">
    <property type="entry name" value="EFG_V-like"/>
</dbReference>
<gene>
    <name evidence="9" type="ORF">C5F46_00865</name>
</gene>
<feature type="domain" description="Translation elongation factor EFG/EF2" evidence="8">
    <location>
        <begin position="460"/>
        <end position="577"/>
    </location>
</feature>
<keyword evidence="2" id="KW-0547">Nucleotide-binding</keyword>
<dbReference type="Pfam" id="PF00679">
    <property type="entry name" value="EFG_C"/>
    <property type="match status" value="1"/>
</dbReference>
<dbReference type="CDD" id="cd03713">
    <property type="entry name" value="EFG_mtEFG_C"/>
    <property type="match status" value="1"/>
</dbReference>
<dbReference type="CDD" id="cd04170">
    <property type="entry name" value="EF-G_bact"/>
    <property type="match status" value="1"/>
</dbReference>
<dbReference type="GO" id="GO:0032790">
    <property type="term" value="P:ribosome disassembly"/>
    <property type="evidence" value="ECO:0007669"/>
    <property type="project" value="TreeGrafter"/>
</dbReference>
<dbReference type="Pfam" id="PF14492">
    <property type="entry name" value="EFG_III"/>
    <property type="match status" value="1"/>
</dbReference>
<dbReference type="AlphaFoldDB" id="A0A2T4JN46"/>
<proteinExistence type="predicted"/>
<sequence>MSDTTSGPRCAVLVGPYTCGKTTLFEDLLFAAGAIDRRGVVKEGSTVGDSAPEARARAMSTEMSVASFDYLGEPWAVIDCPGSVELTQEARAAMMVADIVVVVSEPLPDRAVTLSPILRFLDDRDIPHLLYINKMDLPEASVRATFEALQAVSGRPLVLREIPIRNEAGQITGMVDLVSERAWRWTPHKPSDLVSLPERLRDAETQARGQMLEALADFDDALMTELLDDVVPSTDEIYRNLTNDLQLDLIVPVFFGSAENENGIRRLLKALRHEAPGVAATARRLGVAAGPGAAGGTVAQVFKTLYAGQSGKMSIARIWSGEVREGMVLGRDRVGSLATLIGRRASPRGAAVAGEVVVLGRMANAATGDLLAETGTTAPDWPAPPAPLYALAIRAERQADEVKLAAALARLAEEDPSLHAAHRVETGEMVLSGQGEVQLQIVLARLKSDYGLAVVQARPTVAFRETITRPAAQHSRHKKQSGGHGEFADVHLEIWPQPRGAGFSFEDRISGGAVPRQYIPAVEKGVQAALARGPLGFPVVDVAVALTDGSFHSVDSSDMAFQKAAAKAMAEALPGCGPVLLEPILRVTISAPSEFTPRVQRIVTGRRGQLLGFDAKPGWPGWDEVMALMPEAETVDLIVDLRSQSLGVGTFATAFDSLQEISGKEAERILAERRATLAG</sequence>
<dbReference type="InterPro" id="IPR047872">
    <property type="entry name" value="EFG_IV"/>
</dbReference>
<dbReference type="Gene3D" id="3.30.230.10">
    <property type="match status" value="1"/>
</dbReference>
<dbReference type="OrthoDB" id="9802948at2"/>
<comment type="function">
    <text evidence="6">Catalyzes the GTP-dependent ribosomal translocation step during translation elongation. During this step, the ribosome changes from the pre-translocational (PRE) to the post-translocational (POST) state as the newly formed A-site-bound peptidyl-tRNA and P-site-bound deacylated tRNA move to the P and E sites, respectively. Catalyzes the coordinated movement of the two tRNA molecules, the mRNA and conformational changes in the ribosome.</text>
</comment>
<dbReference type="GO" id="GO:0003924">
    <property type="term" value="F:GTPase activity"/>
    <property type="evidence" value="ECO:0007669"/>
    <property type="project" value="InterPro"/>
</dbReference>
<evidence type="ECO:0000256" key="3">
    <source>
        <dbReference type="ARBA" id="ARBA00022768"/>
    </source>
</evidence>
<evidence type="ECO:0000256" key="2">
    <source>
        <dbReference type="ARBA" id="ARBA00022741"/>
    </source>
</evidence>
<dbReference type="InterPro" id="IPR014721">
    <property type="entry name" value="Ribsml_uS5_D2-typ_fold_subgr"/>
</dbReference>
<keyword evidence="5" id="KW-0342">GTP-binding</keyword>
<dbReference type="RefSeq" id="WP_107323459.1">
    <property type="nucleotide sequence ID" value="NZ_NHSP01000092.1"/>
</dbReference>
<dbReference type="InterPro" id="IPR000795">
    <property type="entry name" value="T_Tr_GTP-bd_dom"/>
</dbReference>
<dbReference type="InterPro" id="IPR035647">
    <property type="entry name" value="EFG_III/V"/>
</dbReference>
<dbReference type="SUPFAM" id="SSF54211">
    <property type="entry name" value="Ribosomal protein S5 domain 2-like"/>
    <property type="match status" value="1"/>
</dbReference>
<evidence type="ECO:0000256" key="5">
    <source>
        <dbReference type="ARBA" id="ARBA00023134"/>
    </source>
</evidence>
<feature type="domain" description="Elongation factor EFG" evidence="7">
    <location>
        <begin position="579"/>
        <end position="669"/>
    </location>
</feature>
<keyword evidence="4" id="KW-0648">Protein biosynthesis</keyword>
<evidence type="ECO:0000313" key="9">
    <source>
        <dbReference type="EMBL" id="PTE19330.1"/>
    </source>
</evidence>
<evidence type="ECO:0000259" key="7">
    <source>
        <dbReference type="SMART" id="SM00838"/>
    </source>
</evidence>
<evidence type="ECO:0000259" key="8">
    <source>
        <dbReference type="SMART" id="SM00889"/>
    </source>
</evidence>
<dbReference type="SUPFAM" id="SSF50447">
    <property type="entry name" value="Translation proteins"/>
    <property type="match status" value="1"/>
</dbReference>
<dbReference type="GO" id="GO:0005525">
    <property type="term" value="F:GTP binding"/>
    <property type="evidence" value="ECO:0007669"/>
    <property type="project" value="UniProtKB-KW"/>
</dbReference>
<organism evidence="9 10">
    <name type="scientific">Phaeovulum veldkampii DSM 11550</name>
    <dbReference type="NCBI Taxonomy" id="1185920"/>
    <lineage>
        <taxon>Bacteria</taxon>
        <taxon>Pseudomonadati</taxon>
        <taxon>Pseudomonadota</taxon>
        <taxon>Alphaproteobacteria</taxon>
        <taxon>Rhodobacterales</taxon>
        <taxon>Paracoccaceae</taxon>
        <taxon>Phaeovulum</taxon>
    </lineage>
</organism>
<dbReference type="PANTHER" id="PTHR43261:SF7">
    <property type="entry name" value="ELONGATION FACTOR G-LIKE PROTEIN"/>
    <property type="match status" value="1"/>
</dbReference>
<name>A0A2T4JN46_9RHOB</name>
<dbReference type="Pfam" id="PF03764">
    <property type="entry name" value="EFG_IV"/>
    <property type="match status" value="1"/>
</dbReference>
<dbReference type="Gene3D" id="3.40.50.300">
    <property type="entry name" value="P-loop containing nucleotide triphosphate hydrolases"/>
    <property type="match status" value="1"/>
</dbReference>
<evidence type="ECO:0000256" key="4">
    <source>
        <dbReference type="ARBA" id="ARBA00022917"/>
    </source>
</evidence>
<dbReference type="Gene3D" id="3.30.70.240">
    <property type="match status" value="1"/>
</dbReference>
<dbReference type="InterPro" id="IPR027417">
    <property type="entry name" value="P-loop_NTPase"/>
</dbReference>
<dbReference type="NCBIfam" id="NF009379">
    <property type="entry name" value="PRK12740.1-3"/>
    <property type="match status" value="1"/>
</dbReference>
<keyword evidence="3 9" id="KW-0251">Elongation factor</keyword>
<dbReference type="CDD" id="cd01434">
    <property type="entry name" value="EFG_mtEFG1_IV"/>
    <property type="match status" value="1"/>
</dbReference>
<protein>
    <recommendedName>
        <fullName evidence="1">Elongation factor G</fullName>
    </recommendedName>
</protein>
<dbReference type="PANTHER" id="PTHR43261">
    <property type="entry name" value="TRANSLATION ELONGATION FACTOR G-RELATED"/>
    <property type="match status" value="1"/>
</dbReference>
<dbReference type="SUPFAM" id="SSF52540">
    <property type="entry name" value="P-loop containing nucleoside triphosphate hydrolases"/>
    <property type="match status" value="1"/>
</dbReference>
<dbReference type="InterPro" id="IPR005517">
    <property type="entry name" value="Transl_elong_EFG/EF2_IV"/>
</dbReference>
<dbReference type="GO" id="GO:0003746">
    <property type="term" value="F:translation elongation factor activity"/>
    <property type="evidence" value="ECO:0007669"/>
    <property type="project" value="UniProtKB-KW"/>
</dbReference>
<dbReference type="GO" id="GO:0097216">
    <property type="term" value="F:guanosine tetraphosphate binding"/>
    <property type="evidence" value="ECO:0007669"/>
    <property type="project" value="UniProtKB-ARBA"/>
</dbReference>
<dbReference type="Gene3D" id="3.30.70.870">
    <property type="entry name" value="Elongation Factor G (Translational Gtpase), domain 3"/>
    <property type="match status" value="1"/>
</dbReference>